<dbReference type="Gene3D" id="3.90.70.50">
    <property type="entry name" value="Peptidase C10, streptopain"/>
    <property type="match status" value="1"/>
</dbReference>
<protein>
    <recommendedName>
        <fullName evidence="1">Spi protease inhibitor domain-containing protein</fullName>
    </recommendedName>
</protein>
<reference evidence="2" key="1">
    <citation type="submission" date="2018-05" db="EMBL/GenBank/DDBJ databases">
        <authorList>
            <person name="Lanie J.A."/>
            <person name="Ng W.-L."/>
            <person name="Kazmierczak K.M."/>
            <person name="Andrzejewski T.M."/>
            <person name="Davidsen T.M."/>
            <person name="Wayne K.J."/>
            <person name="Tettelin H."/>
            <person name="Glass J.I."/>
            <person name="Rusch D."/>
            <person name="Podicherti R."/>
            <person name="Tsui H.-C.T."/>
            <person name="Winkler M.E."/>
        </authorList>
    </citation>
    <scope>NUCLEOTIDE SEQUENCE</scope>
</reference>
<sequence>VINNSFKLFVLILSTLVTLVIGAEVDLNKAQRVASNIYAERSNTGTMNDFNIQSVDIIDENSTNLIYIFQIEPNGFIMVSGDDRVQPMLAYSFESSFVMEDMPSTVSWMMSAYKGMISSVIESDASATEEVNAKWEKYYTGNGLNTRNRAIVGPLLESIINQSGGWNDYCPDGG</sequence>
<dbReference type="Pfam" id="PF13734">
    <property type="entry name" value="Inhibitor_I69"/>
    <property type="match status" value="1"/>
</dbReference>
<dbReference type="SUPFAM" id="SSF54001">
    <property type="entry name" value="Cysteine proteinases"/>
    <property type="match status" value="1"/>
</dbReference>
<dbReference type="EMBL" id="UINC01165920">
    <property type="protein sequence ID" value="SVD67584.1"/>
    <property type="molecule type" value="Genomic_DNA"/>
</dbReference>
<name>A0A382X9N0_9ZZZZ</name>
<feature type="non-terminal residue" evidence="2">
    <location>
        <position position="174"/>
    </location>
</feature>
<organism evidence="2">
    <name type="scientific">marine metagenome</name>
    <dbReference type="NCBI Taxonomy" id="408172"/>
    <lineage>
        <taxon>unclassified sequences</taxon>
        <taxon>metagenomes</taxon>
        <taxon>ecological metagenomes</taxon>
    </lineage>
</organism>
<evidence type="ECO:0000259" key="1">
    <source>
        <dbReference type="Pfam" id="PF13734"/>
    </source>
</evidence>
<proteinExistence type="predicted"/>
<feature type="non-terminal residue" evidence="2">
    <location>
        <position position="1"/>
    </location>
</feature>
<accession>A0A382X9N0</accession>
<dbReference type="InterPro" id="IPR025896">
    <property type="entry name" value="Spi_Prtas-inh"/>
</dbReference>
<dbReference type="InterPro" id="IPR038765">
    <property type="entry name" value="Papain-like_cys_pep_sf"/>
</dbReference>
<evidence type="ECO:0000313" key="2">
    <source>
        <dbReference type="EMBL" id="SVD67584.1"/>
    </source>
</evidence>
<gene>
    <name evidence="2" type="ORF">METZ01_LOCUS420438</name>
</gene>
<feature type="domain" description="Spi protease inhibitor" evidence="1">
    <location>
        <begin position="24"/>
        <end position="114"/>
    </location>
</feature>
<dbReference type="AlphaFoldDB" id="A0A382X9N0"/>
<dbReference type="InterPro" id="IPR044934">
    <property type="entry name" value="Streptopain_sf"/>
</dbReference>